<keyword evidence="2" id="KW-1185">Reference proteome</keyword>
<comment type="caution">
    <text evidence="1">The sequence shown here is derived from an EMBL/GenBank/DDBJ whole genome shotgun (WGS) entry which is preliminary data.</text>
</comment>
<accession>A0A2T0RSA2</accession>
<evidence type="ECO:0000313" key="1">
    <source>
        <dbReference type="EMBL" id="PRY24048.1"/>
    </source>
</evidence>
<dbReference type="Proteomes" id="UP000239209">
    <property type="component" value="Unassembled WGS sequence"/>
</dbReference>
<reference evidence="1 2" key="1">
    <citation type="submission" date="2018-03" db="EMBL/GenBank/DDBJ databases">
        <title>Genomic Encyclopedia of Archaeal and Bacterial Type Strains, Phase II (KMG-II): from individual species to whole genera.</title>
        <authorList>
            <person name="Goeker M."/>
        </authorList>
    </citation>
    <scope>NUCLEOTIDE SEQUENCE [LARGE SCALE GENOMIC DNA]</scope>
    <source>
        <strain evidence="1 2">DSM 45348</strain>
    </source>
</reference>
<dbReference type="AlphaFoldDB" id="A0A2T0RSA2"/>
<name>A0A2T0RSA2_9ACTN</name>
<protein>
    <submittedName>
        <fullName evidence="1">Uncharacterized protein</fullName>
    </submittedName>
</protein>
<evidence type="ECO:0000313" key="2">
    <source>
        <dbReference type="Proteomes" id="UP000239209"/>
    </source>
</evidence>
<dbReference type="EMBL" id="PVZG01000014">
    <property type="protein sequence ID" value="PRY24048.1"/>
    <property type="molecule type" value="Genomic_DNA"/>
</dbReference>
<sequence>MVASPLHATLVADVERVFTLNQNCGTIRIVVVSNPATIYFNTKNVPVPAVASNQDGNQVVPPVLAAVDVPDETAGANSVVRLRSAGTPTVMVTGY</sequence>
<organism evidence="1 2">
    <name type="scientific">Pseudosporangium ferrugineum</name>
    <dbReference type="NCBI Taxonomy" id="439699"/>
    <lineage>
        <taxon>Bacteria</taxon>
        <taxon>Bacillati</taxon>
        <taxon>Actinomycetota</taxon>
        <taxon>Actinomycetes</taxon>
        <taxon>Micromonosporales</taxon>
        <taxon>Micromonosporaceae</taxon>
        <taxon>Pseudosporangium</taxon>
    </lineage>
</organism>
<proteinExistence type="predicted"/>
<gene>
    <name evidence="1" type="ORF">CLV70_114181</name>
</gene>